<organism evidence="2 3">
    <name type="scientific">Athelia psychrophila</name>
    <dbReference type="NCBI Taxonomy" id="1759441"/>
    <lineage>
        <taxon>Eukaryota</taxon>
        <taxon>Fungi</taxon>
        <taxon>Dikarya</taxon>
        <taxon>Basidiomycota</taxon>
        <taxon>Agaricomycotina</taxon>
        <taxon>Agaricomycetes</taxon>
        <taxon>Agaricomycetidae</taxon>
        <taxon>Atheliales</taxon>
        <taxon>Atheliaceae</taxon>
        <taxon>Athelia</taxon>
    </lineage>
</organism>
<accession>A0A166IT42</accession>
<dbReference type="Proteomes" id="UP000076532">
    <property type="component" value="Unassembled WGS sequence"/>
</dbReference>
<name>A0A166IT42_9AGAM</name>
<proteinExistence type="predicted"/>
<evidence type="ECO:0000313" key="2">
    <source>
        <dbReference type="EMBL" id="KZP20142.1"/>
    </source>
</evidence>
<gene>
    <name evidence="2" type="ORF">FIBSPDRAFT_861931</name>
</gene>
<sequence length="62" mass="7029">MLGMNENDESEEERGDVVDGEDAFGYEGGGEEDPEHEGEVAEDAFDEDLFYAFDTYLLWEDV</sequence>
<evidence type="ECO:0000256" key="1">
    <source>
        <dbReference type="SAM" id="MobiDB-lite"/>
    </source>
</evidence>
<reference evidence="2 3" key="1">
    <citation type="journal article" date="2016" name="Mol. Biol. Evol.">
        <title>Comparative Genomics of Early-Diverging Mushroom-Forming Fungi Provides Insights into the Origins of Lignocellulose Decay Capabilities.</title>
        <authorList>
            <person name="Nagy L.G."/>
            <person name="Riley R."/>
            <person name="Tritt A."/>
            <person name="Adam C."/>
            <person name="Daum C."/>
            <person name="Floudas D."/>
            <person name="Sun H."/>
            <person name="Yadav J.S."/>
            <person name="Pangilinan J."/>
            <person name="Larsson K.H."/>
            <person name="Matsuura K."/>
            <person name="Barry K."/>
            <person name="Labutti K."/>
            <person name="Kuo R."/>
            <person name="Ohm R.A."/>
            <person name="Bhattacharya S.S."/>
            <person name="Shirouzu T."/>
            <person name="Yoshinaga Y."/>
            <person name="Martin F.M."/>
            <person name="Grigoriev I.V."/>
            <person name="Hibbett D.S."/>
        </authorList>
    </citation>
    <scope>NUCLEOTIDE SEQUENCE [LARGE SCALE GENOMIC DNA]</scope>
    <source>
        <strain evidence="2 3">CBS 109695</strain>
    </source>
</reference>
<feature type="region of interest" description="Disordered" evidence="1">
    <location>
        <begin position="1"/>
        <end position="45"/>
    </location>
</feature>
<feature type="non-terminal residue" evidence="2">
    <location>
        <position position="62"/>
    </location>
</feature>
<dbReference type="EMBL" id="KV417557">
    <property type="protein sequence ID" value="KZP20142.1"/>
    <property type="molecule type" value="Genomic_DNA"/>
</dbReference>
<evidence type="ECO:0000313" key="3">
    <source>
        <dbReference type="Proteomes" id="UP000076532"/>
    </source>
</evidence>
<dbReference type="AlphaFoldDB" id="A0A166IT42"/>
<protein>
    <submittedName>
        <fullName evidence="2">Uncharacterized protein</fullName>
    </submittedName>
</protein>
<keyword evidence="3" id="KW-1185">Reference proteome</keyword>